<keyword evidence="7 10" id="KW-0030">Aminoacyl-tRNA synthetase</keyword>
<dbReference type="AlphaFoldDB" id="A0A3N0I5E3"/>
<comment type="caution">
    <text evidence="13">The sequence shown here is derived from an EMBL/GenBank/DDBJ whole genome shotgun (WGS) entry which is preliminary data.</text>
</comment>
<keyword evidence="5 10" id="KW-0067">ATP-binding</keyword>
<dbReference type="Gene3D" id="3.90.740.10">
    <property type="entry name" value="Valyl/Leucyl/Isoleucyl-tRNA synthetase, editing domain"/>
    <property type="match status" value="1"/>
</dbReference>
<dbReference type="PANTHER" id="PTHR42765">
    <property type="entry name" value="SOLEUCYL-TRNA SYNTHETASE"/>
    <property type="match status" value="1"/>
</dbReference>
<keyword evidence="10" id="KW-0862">Zinc</keyword>
<comment type="cofactor">
    <cofactor evidence="10">
        <name>Zn(2+)</name>
        <dbReference type="ChEBI" id="CHEBI:29105"/>
    </cofactor>
    <text evidence="10">Binds 1 zinc ion per subunit.</text>
</comment>
<dbReference type="InterPro" id="IPR023585">
    <property type="entry name" value="Ile-tRNA-ligase_type1"/>
</dbReference>
<dbReference type="SUPFAM" id="SSF50677">
    <property type="entry name" value="ValRS/IleRS/LeuRS editing domain"/>
    <property type="match status" value="1"/>
</dbReference>
<dbReference type="GO" id="GO:0005524">
    <property type="term" value="F:ATP binding"/>
    <property type="evidence" value="ECO:0007669"/>
    <property type="project" value="UniProtKB-UniRule"/>
</dbReference>
<protein>
    <recommendedName>
        <fullName evidence="10">Isoleucine--tRNA ligase</fullName>
        <ecNumber evidence="10">6.1.1.5</ecNumber>
    </recommendedName>
    <alternativeName>
        <fullName evidence="10">Isoleucyl-tRNA synthetase</fullName>
        <shortName evidence="10">IleRS</shortName>
    </alternativeName>
</protein>
<dbReference type="Pfam" id="PF00133">
    <property type="entry name" value="tRNA-synt_1"/>
    <property type="match status" value="1"/>
</dbReference>
<evidence type="ECO:0000256" key="6">
    <source>
        <dbReference type="ARBA" id="ARBA00022917"/>
    </source>
</evidence>
<feature type="binding site" evidence="10">
    <location>
        <position position="560"/>
    </location>
    <ligand>
        <name>L-isoleucyl-5'-AMP</name>
        <dbReference type="ChEBI" id="CHEBI:178002"/>
    </ligand>
</feature>
<dbReference type="PANTHER" id="PTHR42765:SF1">
    <property type="entry name" value="ISOLEUCINE--TRNA LIGASE, MITOCHONDRIAL"/>
    <property type="match status" value="1"/>
</dbReference>
<dbReference type="InterPro" id="IPR009080">
    <property type="entry name" value="tRNAsynth_Ia_anticodon-bd"/>
</dbReference>
<dbReference type="OrthoDB" id="9810365at2"/>
<proteinExistence type="inferred from homology"/>
<comment type="domain">
    <text evidence="10">IleRS has two distinct active sites: one for aminoacylation and one for editing. The misactivated valine is translocated from the active site to the editing site, which sterically excludes the correctly activated isoleucine. The single editing site contains two valyl binding pockets, one specific for each substrate (Val-AMP or Val-tRNA(Ile)).</text>
</comment>
<dbReference type="GO" id="GO:0002161">
    <property type="term" value="F:aminoacyl-tRNA deacylase activity"/>
    <property type="evidence" value="ECO:0007669"/>
    <property type="project" value="InterPro"/>
</dbReference>
<keyword evidence="10" id="KW-0479">Metal-binding</keyword>
<dbReference type="InterPro" id="IPR002301">
    <property type="entry name" value="Ile-tRNA-ligase"/>
</dbReference>
<accession>A0A3N0I5E3</accession>
<feature type="domain" description="Methionyl/Valyl/Leucyl/Isoleucyl-tRNA synthetase anticodon-binding" evidence="12">
    <location>
        <begin position="686"/>
        <end position="838"/>
    </location>
</feature>
<feature type="binding site" evidence="10">
    <location>
        <position position="903"/>
    </location>
    <ligand>
        <name>Zn(2+)</name>
        <dbReference type="ChEBI" id="CHEBI:29105"/>
    </ligand>
</feature>
<feature type="domain" description="Aminoacyl-tRNA synthetase class Ia" evidence="11">
    <location>
        <begin position="27"/>
        <end position="639"/>
    </location>
</feature>
<dbReference type="Proteomes" id="UP000276568">
    <property type="component" value="Unassembled WGS sequence"/>
</dbReference>
<gene>
    <name evidence="10" type="primary">ileS</name>
    <name evidence="13" type="ORF">EDX97_02955</name>
</gene>
<feature type="binding site" evidence="10">
    <location>
        <position position="900"/>
    </location>
    <ligand>
        <name>Zn(2+)</name>
        <dbReference type="ChEBI" id="CHEBI:29105"/>
    </ligand>
</feature>
<evidence type="ECO:0000256" key="7">
    <source>
        <dbReference type="ARBA" id="ARBA00023146"/>
    </source>
</evidence>
<sequence>MDYKDTLHMPKTDFEMRGNLVKKEPKIQKRWQDIDLYGKMLEKRKDAQPFVLHDGPPYANGDIHLGHALNKILKDVINRSRYMAGYKVPYIPGWDTHGLPIETAVTKAGYDRKKMGIAEFRKICHDYALEQVARQKAGFLALGSIGDYDHPYITLQKEFEAKQIEVFGKMALDGLIYKGLKPVYWSPSSETALAEAEVEYKDMKTPTIYVKFKVKDGKGLLDDDTYFVIWTTTPWTIPANQGISLNPRMTYAVVDTDKGKLVMLEMLVDQLCKDFGCERYEIIKTFKGQEAEYITYEHPLYANDPSHVNSEGIVMLADYVTEDAGTGCVHTASGFGADDFYTVHSRYKMDVLNNVDDQGRLTEEAGEFLAGQSVWEANKTVTVKLDELGVLLKLAWLTHSYPHDWRTKQPIIYRATTQWFCSIDKIRDQLLKEIDNVEWIPSWGQQRMHNMIADRDDWCISRQRAWGVPIPIIYAEDDTPLMEKEIFDHVAKLVAQYGSNVWFERDVKDLLPEGYTSEHSPNGKFHKEMDTMDVWFDSGSSHTGAMMARGLGYPADLYFEGSDQYRGWFNSSLIVGTAVHGHSPYKQALSHGFVMDEKGVKMSKSQWNAVAPGQITKKYGADVLRLWAASVDYQADVSMGNKIMKQMANQYRKIRNTLRFCMANLDNQTFTKENCLPFGELAPLNQYILVRLKQTIDDVELAYKEYRFADAVSALTNLMTNELSAYYMDYTKDILYCDETDSRDRREVQTVLYTATEVLAKLWTPVLPHTMEEVNDYMKWNDVSIQLEDFPTLTLDFDQDALLKDMDVLFELRKKVLKALEDARHEDMIGKGLEAQLILHLDDETKGVLNRIVPNPAQWFIVSKVTFADAGDEVVVAKADGHVCPRCWNVTEADHEDGLCDRCHAVMSK</sequence>
<dbReference type="InterPro" id="IPR009008">
    <property type="entry name" value="Val/Leu/Ile-tRNA-synth_edit"/>
</dbReference>
<dbReference type="PROSITE" id="PS00178">
    <property type="entry name" value="AA_TRNA_LIGASE_I"/>
    <property type="match status" value="1"/>
</dbReference>
<dbReference type="Pfam" id="PF08264">
    <property type="entry name" value="Anticodon_1"/>
    <property type="match status" value="1"/>
</dbReference>
<keyword evidence="2 10" id="KW-0963">Cytoplasm</keyword>
<dbReference type="FunFam" id="3.40.50.620:FF:000152">
    <property type="entry name" value="Isoleucine--tRNA ligase"/>
    <property type="match status" value="1"/>
</dbReference>
<dbReference type="GO" id="GO:0008270">
    <property type="term" value="F:zinc ion binding"/>
    <property type="evidence" value="ECO:0007669"/>
    <property type="project" value="UniProtKB-UniRule"/>
</dbReference>
<dbReference type="CDD" id="cd07960">
    <property type="entry name" value="Anticodon_Ia_Ile_BEm"/>
    <property type="match status" value="1"/>
</dbReference>
<evidence type="ECO:0000256" key="5">
    <source>
        <dbReference type="ARBA" id="ARBA00022840"/>
    </source>
</evidence>
<dbReference type="SUPFAM" id="SSF52374">
    <property type="entry name" value="Nucleotidylyl transferase"/>
    <property type="match status" value="1"/>
</dbReference>
<dbReference type="RefSeq" id="WP_128519695.1">
    <property type="nucleotide sequence ID" value="NZ_JALFCT010000004.1"/>
</dbReference>
<evidence type="ECO:0000256" key="4">
    <source>
        <dbReference type="ARBA" id="ARBA00022741"/>
    </source>
</evidence>
<dbReference type="GO" id="GO:0004822">
    <property type="term" value="F:isoleucine-tRNA ligase activity"/>
    <property type="evidence" value="ECO:0007669"/>
    <property type="project" value="UniProtKB-UniRule"/>
</dbReference>
<feature type="binding site" evidence="10">
    <location>
        <position position="887"/>
    </location>
    <ligand>
        <name>Zn(2+)</name>
        <dbReference type="ChEBI" id="CHEBI:29105"/>
    </ligand>
</feature>
<keyword evidence="14" id="KW-1185">Reference proteome</keyword>
<comment type="similarity">
    <text evidence="1 10">Belongs to the class-I aminoacyl-tRNA synthetase family. IleS type 1 subfamily.</text>
</comment>
<evidence type="ECO:0000259" key="11">
    <source>
        <dbReference type="Pfam" id="PF00133"/>
    </source>
</evidence>
<dbReference type="InterPro" id="IPR014729">
    <property type="entry name" value="Rossmann-like_a/b/a_fold"/>
</dbReference>
<evidence type="ECO:0000259" key="12">
    <source>
        <dbReference type="Pfam" id="PF08264"/>
    </source>
</evidence>
<dbReference type="InterPro" id="IPR050081">
    <property type="entry name" value="Ile-tRNA_ligase"/>
</dbReference>
<feature type="short sequence motif" description="'KMSKS' region" evidence="10">
    <location>
        <begin position="601"/>
        <end position="605"/>
    </location>
</feature>
<dbReference type="PRINTS" id="PR00984">
    <property type="entry name" value="TRNASYNTHILE"/>
</dbReference>
<dbReference type="HAMAP" id="MF_02002">
    <property type="entry name" value="Ile_tRNA_synth_type1"/>
    <property type="match status" value="1"/>
</dbReference>
<evidence type="ECO:0000256" key="9">
    <source>
        <dbReference type="ARBA" id="ARBA00048359"/>
    </source>
</evidence>
<organism evidence="13 14">
    <name type="scientific">Absicoccus porci</name>
    <dbReference type="NCBI Taxonomy" id="2486576"/>
    <lineage>
        <taxon>Bacteria</taxon>
        <taxon>Bacillati</taxon>
        <taxon>Bacillota</taxon>
        <taxon>Erysipelotrichia</taxon>
        <taxon>Erysipelotrichales</taxon>
        <taxon>Erysipelotrichaceae</taxon>
        <taxon>Absicoccus</taxon>
    </lineage>
</organism>
<dbReference type="InterPro" id="IPR002300">
    <property type="entry name" value="aa-tRNA-synth_Ia"/>
</dbReference>
<comment type="catalytic activity">
    <reaction evidence="9 10">
        <text>tRNA(Ile) + L-isoleucine + ATP = L-isoleucyl-tRNA(Ile) + AMP + diphosphate</text>
        <dbReference type="Rhea" id="RHEA:11060"/>
        <dbReference type="Rhea" id="RHEA-COMP:9666"/>
        <dbReference type="Rhea" id="RHEA-COMP:9695"/>
        <dbReference type="ChEBI" id="CHEBI:30616"/>
        <dbReference type="ChEBI" id="CHEBI:33019"/>
        <dbReference type="ChEBI" id="CHEBI:58045"/>
        <dbReference type="ChEBI" id="CHEBI:78442"/>
        <dbReference type="ChEBI" id="CHEBI:78528"/>
        <dbReference type="ChEBI" id="CHEBI:456215"/>
        <dbReference type="EC" id="6.1.1.5"/>
    </reaction>
</comment>
<dbReference type="NCBIfam" id="TIGR00392">
    <property type="entry name" value="ileS"/>
    <property type="match status" value="1"/>
</dbReference>
<dbReference type="EMBL" id="RJQC01000001">
    <property type="protein sequence ID" value="RNM31532.1"/>
    <property type="molecule type" value="Genomic_DNA"/>
</dbReference>
<dbReference type="Gene3D" id="1.10.730.20">
    <property type="match status" value="1"/>
</dbReference>
<feature type="short sequence motif" description="'HIGH' region" evidence="10">
    <location>
        <begin position="57"/>
        <end position="67"/>
    </location>
</feature>
<evidence type="ECO:0000256" key="8">
    <source>
        <dbReference type="ARBA" id="ARBA00025217"/>
    </source>
</evidence>
<dbReference type="InterPro" id="IPR033708">
    <property type="entry name" value="Anticodon_Ile_BEm"/>
</dbReference>
<dbReference type="GO" id="GO:0006428">
    <property type="term" value="P:isoleucyl-tRNA aminoacylation"/>
    <property type="evidence" value="ECO:0007669"/>
    <property type="project" value="UniProtKB-UniRule"/>
</dbReference>
<dbReference type="GO" id="GO:0000049">
    <property type="term" value="F:tRNA binding"/>
    <property type="evidence" value="ECO:0007669"/>
    <property type="project" value="InterPro"/>
</dbReference>
<dbReference type="EC" id="6.1.1.5" evidence="10"/>
<evidence type="ECO:0000256" key="3">
    <source>
        <dbReference type="ARBA" id="ARBA00022598"/>
    </source>
</evidence>
<keyword evidence="6 10" id="KW-0648">Protein biosynthesis</keyword>
<comment type="subcellular location">
    <subcellularLocation>
        <location evidence="10">Cytoplasm</location>
    </subcellularLocation>
</comment>
<evidence type="ECO:0000256" key="1">
    <source>
        <dbReference type="ARBA" id="ARBA00006887"/>
    </source>
</evidence>
<dbReference type="GO" id="GO:0005829">
    <property type="term" value="C:cytosol"/>
    <property type="evidence" value="ECO:0007669"/>
    <property type="project" value="TreeGrafter"/>
</dbReference>
<evidence type="ECO:0000256" key="10">
    <source>
        <dbReference type="HAMAP-Rule" id="MF_02002"/>
    </source>
</evidence>
<evidence type="ECO:0000313" key="13">
    <source>
        <dbReference type="EMBL" id="RNM31532.1"/>
    </source>
</evidence>
<dbReference type="SUPFAM" id="SSF47323">
    <property type="entry name" value="Anticodon-binding domain of a subclass of class I aminoacyl-tRNA synthetases"/>
    <property type="match status" value="1"/>
</dbReference>
<feature type="binding site" evidence="10">
    <location>
        <position position="884"/>
    </location>
    <ligand>
        <name>Zn(2+)</name>
        <dbReference type="ChEBI" id="CHEBI:29105"/>
    </ligand>
</feature>
<dbReference type="InterPro" id="IPR001412">
    <property type="entry name" value="aa-tRNA-synth_I_CS"/>
</dbReference>
<comment type="function">
    <text evidence="8 10">Catalyzes the attachment of isoleucine to tRNA(Ile). As IleRS can inadvertently accommodate and process structurally similar amino acids such as valine, to avoid such errors it has two additional distinct tRNA(Ile)-dependent editing activities. One activity is designated as 'pretransfer' editing and involves the hydrolysis of activated Val-AMP. The other activity is designated 'posttransfer' editing and involves deacylation of mischarged Val-tRNA(Ile).</text>
</comment>
<evidence type="ECO:0000313" key="14">
    <source>
        <dbReference type="Proteomes" id="UP000276568"/>
    </source>
</evidence>
<dbReference type="Gene3D" id="3.40.50.620">
    <property type="entry name" value="HUPs"/>
    <property type="match status" value="2"/>
</dbReference>
<keyword evidence="4 10" id="KW-0547">Nucleotide-binding</keyword>
<name>A0A3N0I5E3_9FIRM</name>
<keyword evidence="3 10" id="KW-0436">Ligase</keyword>
<feature type="binding site" evidence="10">
    <location>
        <position position="604"/>
    </location>
    <ligand>
        <name>ATP</name>
        <dbReference type="ChEBI" id="CHEBI:30616"/>
    </ligand>
</feature>
<evidence type="ECO:0000256" key="2">
    <source>
        <dbReference type="ARBA" id="ARBA00022490"/>
    </source>
</evidence>
<reference evidence="13 14" key="1">
    <citation type="submission" date="2018-11" db="EMBL/GenBank/DDBJ databases">
        <title>Clostridium sp. nov., a member of the family Erysipelotrichaceae isolated from pig faeces.</title>
        <authorList>
            <person name="Chang Y.-H."/>
        </authorList>
    </citation>
    <scope>NUCLEOTIDE SEQUENCE [LARGE SCALE GENOMIC DNA]</scope>
    <source>
        <strain evidence="13 14">YH-panp20</strain>
    </source>
</reference>
<comment type="subunit">
    <text evidence="10">Monomer.</text>
</comment>
<dbReference type="InterPro" id="IPR013155">
    <property type="entry name" value="M/V/L/I-tRNA-synth_anticd-bd"/>
</dbReference>